<dbReference type="Gene3D" id="3.30.420.10">
    <property type="entry name" value="Ribonuclease H-like superfamily/Ribonuclease H"/>
    <property type="match status" value="1"/>
</dbReference>
<dbReference type="RefSeq" id="WP_101499230.1">
    <property type="nucleotide sequence ID" value="NZ_CP025583.1"/>
</dbReference>
<dbReference type="SMART" id="SM00479">
    <property type="entry name" value="EXOIII"/>
    <property type="match status" value="1"/>
</dbReference>
<sequence length="665" mass="70323">MRSWPLRLRVFLIFVGLTGGILAAIGAALWVLHDRLMGAEAPTEAVVTEAVVTDALALAGLIAGMATLGLCAMVWYLFDINMARPIETLAGGLLTGAPPDEDEGRYLADLAPAARAAAQARIAAQQELQAAVASHAEGMTHEKSMLENILSDIGAGAILTDSDGRVMFYNAAASQLLPGLGLDRPVSRFLRGDSLAAAQARIRAGAGASDISVTGTEGQRLTGRIRPLSEEFGGTILILRPARRELVPPRLAIQALRSHSAALTALLDQLSDPVAPRMIAALRAAGAGLKQAMRDLDAGLDPGAPRQRRVAAEELARGLNLPLGRVEPVTLAADGWQIGGLLVMLAQRLAGTGRSVTATITREQDGSPDEAMVTLVWQGAPLPMDMLDDWLKIAPDPDMPDLTGADILDAHATGMWSDADPDDAARARLVLPLRISAVARAARASVTYDFALSGHGAADLRPLSTLNCVVFDTETTGLSLSDRIVQIAGLRIAGGKLTGERFETLVNPGRAIPPSSTRIHGVTDEMVRDAPDMATALRQFHGFAEDAVLIAHNAPFDMGLLRAAEPESGLHFPNRVMDTVLLSAMIWGQGAVHSLDALCERLGIELPPDLRHTAMGDAAATAEAYLRMLPALKAKGITRFEDVLTQAQKYRRLLSDANLAAAHGN</sequence>
<accession>A0A2K9ME01</accession>
<dbReference type="KEGG" id="paru:CYR75_05875"/>
<dbReference type="PANTHER" id="PTHR30231">
    <property type="entry name" value="DNA POLYMERASE III SUBUNIT EPSILON"/>
    <property type="match status" value="1"/>
</dbReference>
<organism evidence="7 8">
    <name type="scientific">Paracoccus jeotgali</name>
    <dbReference type="NCBI Taxonomy" id="2065379"/>
    <lineage>
        <taxon>Bacteria</taxon>
        <taxon>Pseudomonadati</taxon>
        <taxon>Pseudomonadota</taxon>
        <taxon>Alphaproteobacteria</taxon>
        <taxon>Rhodobacterales</taxon>
        <taxon>Paracoccaceae</taxon>
        <taxon>Paracoccus</taxon>
    </lineage>
</organism>
<dbReference type="GO" id="GO:0005829">
    <property type="term" value="C:cytosol"/>
    <property type="evidence" value="ECO:0007669"/>
    <property type="project" value="TreeGrafter"/>
</dbReference>
<dbReference type="AlphaFoldDB" id="A0A2K9ME01"/>
<dbReference type="GO" id="GO:0003887">
    <property type="term" value="F:DNA-directed DNA polymerase activity"/>
    <property type="evidence" value="ECO:0007669"/>
    <property type="project" value="UniProtKB-EC"/>
</dbReference>
<dbReference type="SMART" id="SM00091">
    <property type="entry name" value="PAS"/>
    <property type="match status" value="1"/>
</dbReference>
<feature type="transmembrane region" description="Helical" evidence="5">
    <location>
        <begin position="12"/>
        <end position="32"/>
    </location>
</feature>
<keyword evidence="7" id="KW-0540">Nuclease</keyword>
<protein>
    <recommendedName>
        <fullName evidence="1">DNA-directed DNA polymerase</fullName>
        <ecNumber evidence="1">2.7.7.7</ecNumber>
    </recommendedName>
</protein>
<dbReference type="Pfam" id="PF00929">
    <property type="entry name" value="RNase_T"/>
    <property type="match status" value="1"/>
</dbReference>
<keyword evidence="7" id="KW-0269">Exonuclease</keyword>
<keyword evidence="5" id="KW-0812">Transmembrane</keyword>
<dbReference type="PANTHER" id="PTHR30231:SF41">
    <property type="entry name" value="DNA POLYMERASE III SUBUNIT EPSILON"/>
    <property type="match status" value="1"/>
</dbReference>
<dbReference type="InterPro" id="IPR000014">
    <property type="entry name" value="PAS"/>
</dbReference>
<keyword evidence="5" id="KW-0472">Membrane</keyword>
<evidence type="ECO:0000256" key="1">
    <source>
        <dbReference type="ARBA" id="ARBA00012417"/>
    </source>
</evidence>
<reference evidence="8" key="1">
    <citation type="submission" date="2017-12" db="EMBL/GenBank/DDBJ databases">
        <title>Genomic analysis of Paracoccus sp. CBA4604.</title>
        <authorList>
            <person name="Roh S.W."/>
            <person name="Kim J.Y."/>
            <person name="Kim J.S."/>
        </authorList>
    </citation>
    <scope>NUCLEOTIDE SEQUENCE [LARGE SCALE GENOMIC DNA]</scope>
    <source>
        <strain evidence="8">CBA4604</strain>
    </source>
</reference>
<dbReference type="EMBL" id="CP025583">
    <property type="protein sequence ID" value="AUM73878.1"/>
    <property type="molecule type" value="Genomic_DNA"/>
</dbReference>
<dbReference type="InterPro" id="IPR013520">
    <property type="entry name" value="Ribonucl_H"/>
</dbReference>
<feature type="transmembrane region" description="Helical" evidence="5">
    <location>
        <begin position="55"/>
        <end position="78"/>
    </location>
</feature>
<dbReference type="InterPro" id="IPR006054">
    <property type="entry name" value="DnaQ"/>
</dbReference>
<keyword evidence="7" id="KW-0378">Hydrolase</keyword>
<dbReference type="CDD" id="cd06127">
    <property type="entry name" value="DEDDh"/>
    <property type="match status" value="1"/>
</dbReference>
<dbReference type="InterPro" id="IPR012337">
    <property type="entry name" value="RNaseH-like_sf"/>
</dbReference>
<proteinExistence type="predicted"/>
<dbReference type="CDD" id="cd00130">
    <property type="entry name" value="PAS"/>
    <property type="match status" value="1"/>
</dbReference>
<dbReference type="OrthoDB" id="9804290at2"/>
<feature type="domain" description="PAS" evidence="6">
    <location>
        <begin position="142"/>
        <end position="177"/>
    </location>
</feature>
<evidence type="ECO:0000256" key="4">
    <source>
        <dbReference type="ARBA" id="ARBA00049244"/>
    </source>
</evidence>
<dbReference type="GO" id="GO:0045004">
    <property type="term" value="P:DNA replication proofreading"/>
    <property type="evidence" value="ECO:0007669"/>
    <property type="project" value="TreeGrafter"/>
</dbReference>
<dbReference type="InterPro" id="IPR036397">
    <property type="entry name" value="RNaseH_sf"/>
</dbReference>
<keyword evidence="8" id="KW-1185">Reference proteome</keyword>
<evidence type="ECO:0000256" key="3">
    <source>
        <dbReference type="ARBA" id="ARBA00026073"/>
    </source>
</evidence>
<evidence type="ECO:0000256" key="5">
    <source>
        <dbReference type="SAM" id="Phobius"/>
    </source>
</evidence>
<dbReference type="EC" id="2.7.7.7" evidence="1"/>
<dbReference type="GO" id="GO:0008408">
    <property type="term" value="F:3'-5' exonuclease activity"/>
    <property type="evidence" value="ECO:0007669"/>
    <property type="project" value="TreeGrafter"/>
</dbReference>
<dbReference type="GO" id="GO:0003677">
    <property type="term" value="F:DNA binding"/>
    <property type="evidence" value="ECO:0007669"/>
    <property type="project" value="InterPro"/>
</dbReference>
<dbReference type="SUPFAM" id="SSF53098">
    <property type="entry name" value="Ribonuclease H-like"/>
    <property type="match status" value="1"/>
</dbReference>
<evidence type="ECO:0000313" key="7">
    <source>
        <dbReference type="EMBL" id="AUM73878.1"/>
    </source>
</evidence>
<name>A0A2K9ME01_9RHOB</name>
<comment type="function">
    <text evidence="2">DNA polymerase III is a complex, multichain enzyme responsible for most of the replicative synthesis in bacteria. The epsilon subunit contain the editing function and is a proofreading 3'-5' exonuclease.</text>
</comment>
<evidence type="ECO:0000313" key="8">
    <source>
        <dbReference type="Proteomes" id="UP000234882"/>
    </source>
</evidence>
<comment type="subunit">
    <text evidence="3">DNA polymerase III contains a core (composed of alpha, epsilon and theta chains) that associates with a tau subunit. This core dimerizes to form the POLIII' complex. PolIII' associates with the gamma complex (composed of gamma, delta, delta', psi and chi chains) and with the beta chain to form the complete DNA polymerase III complex.</text>
</comment>
<comment type="catalytic activity">
    <reaction evidence="4">
        <text>DNA(n) + a 2'-deoxyribonucleoside 5'-triphosphate = DNA(n+1) + diphosphate</text>
        <dbReference type="Rhea" id="RHEA:22508"/>
        <dbReference type="Rhea" id="RHEA-COMP:17339"/>
        <dbReference type="Rhea" id="RHEA-COMP:17340"/>
        <dbReference type="ChEBI" id="CHEBI:33019"/>
        <dbReference type="ChEBI" id="CHEBI:61560"/>
        <dbReference type="ChEBI" id="CHEBI:173112"/>
        <dbReference type="EC" id="2.7.7.7"/>
    </reaction>
</comment>
<evidence type="ECO:0000259" key="6">
    <source>
        <dbReference type="PROSITE" id="PS50112"/>
    </source>
</evidence>
<dbReference type="Gene3D" id="3.30.450.20">
    <property type="entry name" value="PAS domain"/>
    <property type="match status" value="1"/>
</dbReference>
<dbReference type="FunFam" id="3.30.420.10:FF:000045">
    <property type="entry name" value="3'-5' exonuclease DinG"/>
    <property type="match status" value="1"/>
</dbReference>
<dbReference type="PROSITE" id="PS50112">
    <property type="entry name" value="PAS"/>
    <property type="match status" value="1"/>
</dbReference>
<dbReference type="NCBIfam" id="TIGR00573">
    <property type="entry name" value="dnaq"/>
    <property type="match status" value="1"/>
</dbReference>
<keyword evidence="5" id="KW-1133">Transmembrane helix</keyword>
<evidence type="ECO:0000256" key="2">
    <source>
        <dbReference type="ARBA" id="ARBA00025483"/>
    </source>
</evidence>
<dbReference type="Proteomes" id="UP000234882">
    <property type="component" value="Chromosome"/>
</dbReference>
<gene>
    <name evidence="7" type="ORF">CYR75_05875</name>
</gene>